<reference evidence="3 4" key="1">
    <citation type="submission" date="2019-08" db="EMBL/GenBank/DDBJ databases">
        <title>In-depth cultivation of the pig gut microbiome towards novel bacterial diversity and tailored functional studies.</title>
        <authorList>
            <person name="Wylensek D."/>
            <person name="Hitch T.C.A."/>
            <person name="Clavel T."/>
        </authorList>
    </citation>
    <scope>NUCLEOTIDE SEQUENCE [LARGE SCALE GENOMIC DNA]</scope>
    <source>
        <strain evidence="3 4">Oil+RF-744-GAM-WT-6</strain>
    </source>
</reference>
<dbReference type="Gene3D" id="1.10.10.630">
    <property type="entry name" value="DnaD domain-like"/>
    <property type="match status" value="1"/>
</dbReference>
<dbReference type="NCBIfam" id="TIGR01446">
    <property type="entry name" value="DnaD_dom"/>
    <property type="match status" value="1"/>
</dbReference>
<protein>
    <submittedName>
        <fullName evidence="3">DnaD domain protein</fullName>
    </submittedName>
</protein>
<dbReference type="InterPro" id="IPR006343">
    <property type="entry name" value="DnaB/C_C"/>
</dbReference>
<dbReference type="InterPro" id="IPR053162">
    <property type="entry name" value="DnaD"/>
</dbReference>
<dbReference type="Pfam" id="PF07261">
    <property type="entry name" value="DnaB_2"/>
    <property type="match status" value="1"/>
</dbReference>
<feature type="domain" description="DnaB/C C-terminal" evidence="2">
    <location>
        <begin position="108"/>
        <end position="175"/>
    </location>
</feature>
<sequence>MQKWYEQRFVNRRDWILDHLGLLGLSPEEAVLALMIDFMSEHDMEISIDSLSAATGMEKEKVDAAVSVLCAKKYLEIRASSSRVVFRLDGLFSADTAKEEQILDSPLFDTFETEFRRQLSHAEMEKISELSRTTDRKLLLLALREASMYQKASLPYVERILNRWKAQGYTAEQIEEGKGHEDFRNSRTA</sequence>
<dbReference type="Gene3D" id="1.10.10.10">
    <property type="entry name" value="Winged helix-like DNA-binding domain superfamily/Winged helix DNA-binding domain"/>
    <property type="match status" value="1"/>
</dbReference>
<name>A0A7X2NT41_9FIRM</name>
<dbReference type="InterPro" id="IPR036388">
    <property type="entry name" value="WH-like_DNA-bd_sf"/>
</dbReference>
<dbReference type="EMBL" id="VUMN01000020">
    <property type="protein sequence ID" value="MSS58950.1"/>
    <property type="molecule type" value="Genomic_DNA"/>
</dbReference>
<dbReference type="AlphaFoldDB" id="A0A7X2NT41"/>
<dbReference type="PANTHER" id="PTHR37293">
    <property type="entry name" value="PHAGE REPLICATION PROTEIN-RELATED"/>
    <property type="match status" value="1"/>
</dbReference>
<proteinExistence type="inferred from homology"/>
<dbReference type="SUPFAM" id="SSF158499">
    <property type="entry name" value="DnaD domain-like"/>
    <property type="match status" value="1"/>
</dbReference>
<dbReference type="Proteomes" id="UP000461880">
    <property type="component" value="Unassembled WGS sequence"/>
</dbReference>
<evidence type="ECO:0000256" key="1">
    <source>
        <dbReference type="ARBA" id="ARBA00093462"/>
    </source>
</evidence>
<evidence type="ECO:0000313" key="4">
    <source>
        <dbReference type="Proteomes" id="UP000461880"/>
    </source>
</evidence>
<comment type="caution">
    <text evidence="3">The sequence shown here is derived from an EMBL/GenBank/DDBJ whole genome shotgun (WGS) entry which is preliminary data.</text>
</comment>
<keyword evidence="4" id="KW-1185">Reference proteome</keyword>
<dbReference type="PANTHER" id="PTHR37293:SF6">
    <property type="entry name" value="DNA REPLICATION PROTEIN DNAD"/>
    <property type="match status" value="1"/>
</dbReference>
<accession>A0A7X2NT41</accession>
<evidence type="ECO:0000259" key="2">
    <source>
        <dbReference type="Pfam" id="PF07261"/>
    </source>
</evidence>
<dbReference type="RefSeq" id="WP_154504989.1">
    <property type="nucleotide sequence ID" value="NZ_VUMN01000020.1"/>
</dbReference>
<gene>
    <name evidence="3" type="ORF">FYJ51_08525</name>
</gene>
<organism evidence="3 4">
    <name type="scientific">Stecheria intestinalis</name>
    <dbReference type="NCBI Taxonomy" id="2606630"/>
    <lineage>
        <taxon>Bacteria</taxon>
        <taxon>Bacillati</taxon>
        <taxon>Bacillota</taxon>
        <taxon>Erysipelotrichia</taxon>
        <taxon>Erysipelotrichales</taxon>
        <taxon>Erysipelotrichaceae</taxon>
        <taxon>Stecheria</taxon>
    </lineage>
</organism>
<evidence type="ECO:0000313" key="3">
    <source>
        <dbReference type="EMBL" id="MSS58950.1"/>
    </source>
</evidence>
<comment type="similarity">
    <text evidence="1">Belongs to the DnaB/DnaD family.</text>
</comment>
<dbReference type="InterPro" id="IPR034829">
    <property type="entry name" value="DnaD-like_sf"/>
</dbReference>